<keyword evidence="5" id="KW-0418">Kinase</keyword>
<dbReference type="InterPro" id="IPR000719">
    <property type="entry name" value="Prot_kinase_dom"/>
</dbReference>
<dbReference type="GO" id="GO:0004674">
    <property type="term" value="F:protein serine/threonine kinase activity"/>
    <property type="evidence" value="ECO:0007669"/>
    <property type="project" value="UniProtKB-KW"/>
</dbReference>
<evidence type="ECO:0000256" key="6">
    <source>
        <dbReference type="ARBA" id="ARBA00022840"/>
    </source>
</evidence>
<dbReference type="EMBL" id="DS985245">
    <property type="protein sequence ID" value="EDV24700.1"/>
    <property type="molecule type" value="Genomic_DNA"/>
</dbReference>
<proteinExistence type="inferred from homology"/>
<feature type="binding site" evidence="7">
    <location>
        <position position="22"/>
    </location>
    <ligand>
        <name>ATP</name>
        <dbReference type="ChEBI" id="CHEBI:30616"/>
    </ligand>
</feature>
<dbReference type="PANTHER" id="PTHR46716:SF1">
    <property type="entry name" value="MITOGEN-ACTIVATED PROTEIN KINASE KINASE KINASE 7"/>
    <property type="match status" value="1"/>
</dbReference>
<keyword evidence="4 7" id="KW-0547">Nucleotide-binding</keyword>
<dbReference type="KEGG" id="tad:TRIADDRAFT_25066"/>
<dbReference type="PROSITE" id="PS00108">
    <property type="entry name" value="PROTEIN_KINASE_ST"/>
    <property type="match status" value="1"/>
</dbReference>
<evidence type="ECO:0000256" key="7">
    <source>
        <dbReference type="PROSITE-ProRule" id="PRU10141"/>
    </source>
</evidence>
<feature type="domain" description="Protein kinase" evidence="9">
    <location>
        <begin position="1"/>
        <end position="249"/>
    </location>
</feature>
<dbReference type="InParanoid" id="B3RWI7"/>
<dbReference type="InterPro" id="IPR011009">
    <property type="entry name" value="Kinase-like_dom_sf"/>
</dbReference>
<sequence>VGRGSFGVVHKARWRSQIIAVKIIEIDQNQEEIQKEVDQLSQLDHPNIIQLFGISILQSAPSLLMEFSDCGSLQKVLHNQKDLQYTYAHAIGWMLQSAKAVDYLHSMTPKPLMHRDLKPLNMLMFNCATVLKVCDFGTVCTAHTQMTVNKGSAPWMAPEVFQGRKYSEKCDVFSFAIIMWEIMTRREPYDHMGTERRSFTILWQVSEGKRPPLIKGIPKVLENLMTRSWAQDPDERPSFKEIVQKLEYLYQVNHFVNMMVL</sequence>
<evidence type="ECO:0000256" key="3">
    <source>
        <dbReference type="ARBA" id="ARBA00022679"/>
    </source>
</evidence>
<dbReference type="AlphaFoldDB" id="B3RWI7"/>
<evidence type="ECO:0000256" key="5">
    <source>
        <dbReference type="ARBA" id="ARBA00022777"/>
    </source>
</evidence>
<dbReference type="GO" id="GO:0007165">
    <property type="term" value="P:signal transduction"/>
    <property type="evidence" value="ECO:0000318"/>
    <property type="project" value="GO_Central"/>
</dbReference>
<dbReference type="GO" id="GO:0019899">
    <property type="term" value="F:enzyme binding"/>
    <property type="evidence" value="ECO:0007669"/>
    <property type="project" value="UniProtKB-ARBA"/>
</dbReference>
<organism evidence="10 11">
    <name type="scientific">Trichoplax adhaerens</name>
    <name type="common">Trichoplax reptans</name>
    <dbReference type="NCBI Taxonomy" id="10228"/>
    <lineage>
        <taxon>Eukaryota</taxon>
        <taxon>Metazoa</taxon>
        <taxon>Placozoa</taxon>
        <taxon>Uniplacotomia</taxon>
        <taxon>Trichoplacea</taxon>
        <taxon>Trichoplacidae</taxon>
        <taxon>Trichoplax</taxon>
    </lineage>
</organism>
<name>B3RWI7_TRIAD</name>
<dbReference type="PROSITE" id="PS00107">
    <property type="entry name" value="PROTEIN_KINASE_ATP"/>
    <property type="match status" value="1"/>
</dbReference>
<evidence type="ECO:0000256" key="1">
    <source>
        <dbReference type="ARBA" id="ARBA00006529"/>
    </source>
</evidence>
<keyword evidence="3" id="KW-0808">Transferase</keyword>
<reference evidence="10 11" key="1">
    <citation type="journal article" date="2008" name="Nature">
        <title>The Trichoplax genome and the nature of placozoans.</title>
        <authorList>
            <person name="Srivastava M."/>
            <person name="Begovic E."/>
            <person name="Chapman J."/>
            <person name="Putnam N.H."/>
            <person name="Hellsten U."/>
            <person name="Kawashima T."/>
            <person name="Kuo A."/>
            <person name="Mitros T."/>
            <person name="Salamov A."/>
            <person name="Carpenter M.L."/>
            <person name="Signorovitch A.Y."/>
            <person name="Moreno M.A."/>
            <person name="Kamm K."/>
            <person name="Grimwood J."/>
            <person name="Schmutz J."/>
            <person name="Shapiro H."/>
            <person name="Grigoriev I.V."/>
            <person name="Buss L.W."/>
            <person name="Schierwater B."/>
            <person name="Dellaporta S.L."/>
            <person name="Rokhsar D.S."/>
        </authorList>
    </citation>
    <scope>NUCLEOTIDE SEQUENCE [LARGE SCALE GENOMIC DNA]</scope>
    <source>
        <strain evidence="10 11">Grell-BS-1999</strain>
    </source>
</reference>
<dbReference type="InterPro" id="IPR008271">
    <property type="entry name" value="Ser/Thr_kinase_AS"/>
</dbReference>
<dbReference type="HOGENOM" id="CLU_000288_7_35_1"/>
<dbReference type="CTD" id="6753803"/>
<feature type="non-terminal residue" evidence="10">
    <location>
        <position position="1"/>
    </location>
</feature>
<dbReference type="InterPro" id="IPR017441">
    <property type="entry name" value="Protein_kinase_ATP_BS"/>
</dbReference>
<dbReference type="InterPro" id="IPR001245">
    <property type="entry name" value="Ser-Thr/Tyr_kinase_cat_dom"/>
</dbReference>
<dbReference type="OrthoDB" id="339325at2759"/>
<keyword evidence="6 7" id="KW-0067">ATP-binding</keyword>
<dbReference type="PRINTS" id="PR00109">
    <property type="entry name" value="TYRKINASE"/>
</dbReference>
<dbReference type="GO" id="GO:0009967">
    <property type="term" value="P:positive regulation of signal transduction"/>
    <property type="evidence" value="ECO:0007669"/>
    <property type="project" value="UniProtKB-ARBA"/>
</dbReference>
<dbReference type="Gene3D" id="1.10.510.10">
    <property type="entry name" value="Transferase(Phosphotransferase) domain 1"/>
    <property type="match status" value="1"/>
</dbReference>
<evidence type="ECO:0000256" key="4">
    <source>
        <dbReference type="ARBA" id="ARBA00022741"/>
    </source>
</evidence>
<dbReference type="PANTHER" id="PTHR46716">
    <property type="entry name" value="MITOGEN-ACTIVATED PROTEIN KINASE KINASE KINASE 7"/>
    <property type="match status" value="1"/>
</dbReference>
<dbReference type="eggNOG" id="KOG0192">
    <property type="taxonomic scope" value="Eukaryota"/>
</dbReference>
<dbReference type="Gene3D" id="3.30.200.20">
    <property type="entry name" value="Phosphorylase Kinase, domain 1"/>
    <property type="match status" value="1"/>
</dbReference>
<dbReference type="CDD" id="cd14058">
    <property type="entry name" value="STKc_TAK1"/>
    <property type="match status" value="1"/>
</dbReference>
<dbReference type="SMART" id="SM00220">
    <property type="entry name" value="S_TKc"/>
    <property type="match status" value="1"/>
</dbReference>
<dbReference type="RefSeq" id="XP_002112590.1">
    <property type="nucleotide sequence ID" value="XM_002112554.1"/>
</dbReference>
<dbReference type="SUPFAM" id="SSF56112">
    <property type="entry name" value="Protein kinase-like (PK-like)"/>
    <property type="match status" value="1"/>
</dbReference>
<dbReference type="GeneID" id="6753803"/>
<evidence type="ECO:0000256" key="8">
    <source>
        <dbReference type="RuleBase" id="RU000304"/>
    </source>
</evidence>
<dbReference type="Pfam" id="PF07714">
    <property type="entry name" value="PK_Tyr_Ser-Thr"/>
    <property type="match status" value="1"/>
</dbReference>
<evidence type="ECO:0000313" key="10">
    <source>
        <dbReference type="EMBL" id="EDV24700.1"/>
    </source>
</evidence>
<dbReference type="PhylomeDB" id="B3RWI7"/>
<gene>
    <name evidence="10" type="ORF">TRIADDRAFT_25066</name>
</gene>
<keyword evidence="2 8" id="KW-0723">Serine/threonine-protein kinase</keyword>
<dbReference type="GO" id="GO:0004672">
    <property type="term" value="F:protein kinase activity"/>
    <property type="evidence" value="ECO:0000318"/>
    <property type="project" value="GO_Central"/>
</dbReference>
<dbReference type="PROSITE" id="PS50011">
    <property type="entry name" value="PROTEIN_KINASE_DOM"/>
    <property type="match status" value="1"/>
</dbReference>
<dbReference type="GO" id="GO:0005737">
    <property type="term" value="C:cytoplasm"/>
    <property type="evidence" value="ECO:0000318"/>
    <property type="project" value="GO_Central"/>
</dbReference>
<protein>
    <recommendedName>
        <fullName evidence="9">Protein kinase domain-containing protein</fullName>
    </recommendedName>
</protein>
<evidence type="ECO:0000256" key="2">
    <source>
        <dbReference type="ARBA" id="ARBA00022527"/>
    </source>
</evidence>
<dbReference type="GO" id="GO:0005524">
    <property type="term" value="F:ATP binding"/>
    <property type="evidence" value="ECO:0007669"/>
    <property type="project" value="UniProtKB-UniRule"/>
</dbReference>
<evidence type="ECO:0000259" key="9">
    <source>
        <dbReference type="PROSITE" id="PS50011"/>
    </source>
</evidence>
<accession>B3RWI7</accession>
<comment type="similarity">
    <text evidence="1">Belongs to the protein kinase superfamily. STE Ser/Thr protein kinase family. MAP kinase kinase kinase subfamily.</text>
</comment>
<dbReference type="PIRSF" id="PIRSF000654">
    <property type="entry name" value="Integrin-linked_kinase"/>
    <property type="match status" value="1"/>
</dbReference>
<evidence type="ECO:0000313" key="11">
    <source>
        <dbReference type="Proteomes" id="UP000009022"/>
    </source>
</evidence>
<dbReference type="OMA" id="CDVHSWA"/>
<keyword evidence="11" id="KW-1185">Reference proteome</keyword>
<dbReference type="STRING" id="10228.B3RWI7"/>
<dbReference type="Proteomes" id="UP000009022">
    <property type="component" value="Unassembled WGS sequence"/>
</dbReference>